<proteinExistence type="predicted"/>
<dbReference type="InterPro" id="IPR009465">
    <property type="entry name" value="Spondin_N"/>
</dbReference>
<organism evidence="3 4">
    <name type="scientific">Eumeta variegata</name>
    <name type="common">Bagworm moth</name>
    <name type="synonym">Eumeta japonica</name>
    <dbReference type="NCBI Taxonomy" id="151549"/>
    <lineage>
        <taxon>Eukaryota</taxon>
        <taxon>Metazoa</taxon>
        <taxon>Ecdysozoa</taxon>
        <taxon>Arthropoda</taxon>
        <taxon>Hexapoda</taxon>
        <taxon>Insecta</taxon>
        <taxon>Pterygota</taxon>
        <taxon>Neoptera</taxon>
        <taxon>Endopterygota</taxon>
        <taxon>Lepidoptera</taxon>
        <taxon>Glossata</taxon>
        <taxon>Ditrysia</taxon>
        <taxon>Tineoidea</taxon>
        <taxon>Psychidae</taxon>
        <taxon>Oiketicinae</taxon>
        <taxon>Eumeta</taxon>
    </lineage>
</organism>
<name>A0A4C1VK01_EUMVA</name>
<comment type="caution">
    <text evidence="3">The sequence shown here is derived from an EMBL/GenBank/DDBJ whole genome shotgun (WGS) entry which is preliminary data.</text>
</comment>
<feature type="chain" id="PRO_5020021200" description="Spondin domain-containing protein" evidence="1">
    <location>
        <begin position="24"/>
        <end position="120"/>
    </location>
</feature>
<evidence type="ECO:0000256" key="1">
    <source>
        <dbReference type="SAM" id="SignalP"/>
    </source>
</evidence>
<dbReference type="InterPro" id="IPR038678">
    <property type="entry name" value="Spondin_N_sf"/>
</dbReference>
<dbReference type="Gene3D" id="2.60.40.2130">
    <property type="entry name" value="F-spondin domain"/>
    <property type="match status" value="1"/>
</dbReference>
<feature type="signal peptide" evidence="1">
    <location>
        <begin position="1"/>
        <end position="23"/>
    </location>
</feature>
<protein>
    <recommendedName>
        <fullName evidence="2">Spondin domain-containing protein</fullName>
    </recommendedName>
</protein>
<sequence length="120" mass="13707">MELQRKMAVVLILCVVKWRSCSADCEADSVAVYRVKLDTFWSEESFPKDYPHNNPKAQWSQLFVFQALSTWRWRLLLTVVTSVRAAAQTDSSICSPKTSKCLNAVDKSTYLSRLLIKITS</sequence>
<accession>A0A4C1VK01</accession>
<keyword evidence="4" id="KW-1185">Reference proteome</keyword>
<dbReference type="EMBL" id="BGZK01000356">
    <property type="protein sequence ID" value="GBP38923.1"/>
    <property type="molecule type" value="Genomic_DNA"/>
</dbReference>
<evidence type="ECO:0000313" key="4">
    <source>
        <dbReference type="Proteomes" id="UP000299102"/>
    </source>
</evidence>
<dbReference type="AlphaFoldDB" id="A0A4C1VK01"/>
<dbReference type="OrthoDB" id="6090599at2759"/>
<gene>
    <name evidence="3" type="ORF">EVAR_95673_1</name>
</gene>
<dbReference type="PROSITE" id="PS51020">
    <property type="entry name" value="SPONDIN"/>
    <property type="match status" value="1"/>
</dbReference>
<keyword evidence="1" id="KW-0732">Signal</keyword>
<feature type="domain" description="Spondin" evidence="2">
    <location>
        <begin position="21"/>
        <end position="120"/>
    </location>
</feature>
<evidence type="ECO:0000313" key="3">
    <source>
        <dbReference type="EMBL" id="GBP38923.1"/>
    </source>
</evidence>
<reference evidence="3 4" key="1">
    <citation type="journal article" date="2019" name="Commun. Biol.">
        <title>The bagworm genome reveals a unique fibroin gene that provides high tensile strength.</title>
        <authorList>
            <person name="Kono N."/>
            <person name="Nakamura H."/>
            <person name="Ohtoshi R."/>
            <person name="Tomita M."/>
            <person name="Numata K."/>
            <person name="Arakawa K."/>
        </authorList>
    </citation>
    <scope>NUCLEOTIDE SEQUENCE [LARGE SCALE GENOMIC DNA]</scope>
</reference>
<evidence type="ECO:0000259" key="2">
    <source>
        <dbReference type="PROSITE" id="PS51020"/>
    </source>
</evidence>
<dbReference type="Pfam" id="PF06468">
    <property type="entry name" value="Spond_N"/>
    <property type="match status" value="1"/>
</dbReference>
<dbReference type="Proteomes" id="UP000299102">
    <property type="component" value="Unassembled WGS sequence"/>
</dbReference>